<dbReference type="Proteomes" id="UP001209878">
    <property type="component" value="Unassembled WGS sequence"/>
</dbReference>
<evidence type="ECO:0000256" key="9">
    <source>
        <dbReference type="ARBA" id="ARBA00023180"/>
    </source>
</evidence>
<comment type="subcellular location">
    <subcellularLocation>
        <location evidence="1">Membrane</location>
        <topology evidence="1">Single-pass type II membrane protein</topology>
    </subcellularLocation>
</comment>
<dbReference type="PANTHER" id="PTHR19297">
    <property type="entry name" value="GLYCOSYLTRANSFERASE 14 FAMILY MEMBER"/>
    <property type="match status" value="1"/>
</dbReference>
<accession>A0AAD9JY38</accession>
<keyword evidence="7" id="KW-1133">Transmembrane helix</keyword>
<keyword evidence="3" id="KW-0328">Glycosyltransferase</keyword>
<keyword evidence="4" id="KW-0808">Transferase</keyword>
<evidence type="ECO:0000256" key="4">
    <source>
        <dbReference type="ARBA" id="ARBA00022679"/>
    </source>
</evidence>
<evidence type="ECO:0000256" key="3">
    <source>
        <dbReference type="ARBA" id="ARBA00022676"/>
    </source>
</evidence>
<evidence type="ECO:0000313" key="12">
    <source>
        <dbReference type="Proteomes" id="UP001209878"/>
    </source>
</evidence>
<evidence type="ECO:0000256" key="6">
    <source>
        <dbReference type="ARBA" id="ARBA00022968"/>
    </source>
</evidence>
<proteinExistence type="inferred from homology"/>
<dbReference type="PANTHER" id="PTHR19297:SF191">
    <property type="entry name" value="PROTEIN XYLOSYLTRANSFERASE"/>
    <property type="match status" value="1"/>
</dbReference>
<dbReference type="Pfam" id="PF02485">
    <property type="entry name" value="Branch"/>
    <property type="match status" value="1"/>
</dbReference>
<evidence type="ECO:0000256" key="10">
    <source>
        <dbReference type="ARBA" id="ARBA00038150"/>
    </source>
</evidence>
<protein>
    <submittedName>
        <fullName evidence="11">Uncharacterized protein</fullName>
    </submittedName>
</protein>
<comment type="similarity">
    <text evidence="10">Belongs to the glycosyltransferase 14 family.</text>
</comment>
<keyword evidence="6" id="KW-0735">Signal-anchor</keyword>
<keyword evidence="5" id="KW-0812">Transmembrane</keyword>
<dbReference type="GO" id="GO:0016020">
    <property type="term" value="C:membrane"/>
    <property type="evidence" value="ECO:0007669"/>
    <property type="project" value="UniProtKB-SubCell"/>
</dbReference>
<dbReference type="GO" id="GO:0008375">
    <property type="term" value="F:acetylglucosaminyltransferase activity"/>
    <property type="evidence" value="ECO:0007669"/>
    <property type="project" value="TreeGrafter"/>
</dbReference>
<evidence type="ECO:0000256" key="2">
    <source>
        <dbReference type="ARBA" id="ARBA00004922"/>
    </source>
</evidence>
<keyword evidence="12" id="KW-1185">Reference proteome</keyword>
<organism evidence="11 12">
    <name type="scientific">Ridgeia piscesae</name>
    <name type="common">Tubeworm</name>
    <dbReference type="NCBI Taxonomy" id="27915"/>
    <lineage>
        <taxon>Eukaryota</taxon>
        <taxon>Metazoa</taxon>
        <taxon>Spiralia</taxon>
        <taxon>Lophotrochozoa</taxon>
        <taxon>Annelida</taxon>
        <taxon>Polychaeta</taxon>
        <taxon>Sedentaria</taxon>
        <taxon>Canalipalpata</taxon>
        <taxon>Sabellida</taxon>
        <taxon>Siboglinidae</taxon>
        <taxon>Ridgeia</taxon>
    </lineage>
</organism>
<evidence type="ECO:0000256" key="1">
    <source>
        <dbReference type="ARBA" id="ARBA00004606"/>
    </source>
</evidence>
<comment type="caution">
    <text evidence="11">The sequence shown here is derived from an EMBL/GenBank/DDBJ whole genome shotgun (WGS) entry which is preliminary data.</text>
</comment>
<dbReference type="AlphaFoldDB" id="A0AAD9JY38"/>
<keyword evidence="9" id="KW-0325">Glycoprotein</keyword>
<evidence type="ECO:0000256" key="5">
    <source>
        <dbReference type="ARBA" id="ARBA00022692"/>
    </source>
</evidence>
<keyword evidence="8" id="KW-0472">Membrane</keyword>
<sequence length="491" mass="57148">MSCAWIRSRAKRYSFKPLIGVVCAVFLLNMLFDITDNPTVVYTSTSHDAYIMHHVRRRPLPVYEERQSYAENIARLQSVAARRRGNDHLRHVDCPAMFSGDQAAIERGREYANAHARKTLSNDDYTSMAANCSRFVETRGYVTRPLSQEEYEFPIAFSILMFDGVEQVERLLRAVYVPQNVYCIHVDYKAHPAVLLAMKAVARCFPNVFIASRLESVYWGHISIVLAEMNCLHDLLRYRWRYFINLSGQMFPLHTNAELVKVLRLYDGANDIEGTFKRTQGQLMKIRQTLSWRLLKPFNLMLPTVFPKLKPPYGVTIYKGSNQAALTRGFAEYLLFNKTAIDLLAWFTDTLAPDEHLWPTINHNPHLRAPGSYTGDPETKAFTARGTIWASFADQLAWSWKHWDCRGKWVRQICIFGIGDLPWLRDRPELFANKFHSDFEYIVYDCLEELIFNRTLDGHKRQFNVTYYERLPFVRNREFVILAKRGIDDPS</sequence>
<gene>
    <name evidence="11" type="ORF">NP493_1623g00037</name>
</gene>
<name>A0AAD9JY38_RIDPI</name>
<comment type="pathway">
    <text evidence="2">Protein modification; protein glycosylation.</text>
</comment>
<evidence type="ECO:0000256" key="8">
    <source>
        <dbReference type="ARBA" id="ARBA00023136"/>
    </source>
</evidence>
<dbReference type="InterPro" id="IPR003406">
    <property type="entry name" value="Glyco_trans_14"/>
</dbReference>
<evidence type="ECO:0000313" key="11">
    <source>
        <dbReference type="EMBL" id="KAK2160835.1"/>
    </source>
</evidence>
<reference evidence="11" key="1">
    <citation type="journal article" date="2023" name="Mol. Biol. Evol.">
        <title>Third-Generation Sequencing Reveals the Adaptive Role of the Epigenome in Three Deep-Sea Polychaetes.</title>
        <authorList>
            <person name="Perez M."/>
            <person name="Aroh O."/>
            <person name="Sun Y."/>
            <person name="Lan Y."/>
            <person name="Juniper S.K."/>
            <person name="Young C.R."/>
            <person name="Angers B."/>
            <person name="Qian P.Y."/>
        </authorList>
    </citation>
    <scope>NUCLEOTIDE SEQUENCE</scope>
    <source>
        <strain evidence="11">R07B-5</strain>
    </source>
</reference>
<evidence type="ECO:0000256" key="7">
    <source>
        <dbReference type="ARBA" id="ARBA00022989"/>
    </source>
</evidence>
<dbReference type="EMBL" id="JAODUO010001621">
    <property type="protein sequence ID" value="KAK2160835.1"/>
    <property type="molecule type" value="Genomic_DNA"/>
</dbReference>